<evidence type="ECO:0000313" key="8">
    <source>
        <dbReference type="EMBL" id="ODQ44403.1"/>
    </source>
</evidence>
<dbReference type="PROSITE" id="PS50195">
    <property type="entry name" value="PX"/>
    <property type="match status" value="1"/>
</dbReference>
<dbReference type="GO" id="GO:0000329">
    <property type="term" value="C:fungal-type vacuole membrane"/>
    <property type="evidence" value="ECO:0007669"/>
    <property type="project" value="UniProtKB-ARBA"/>
</dbReference>
<dbReference type="GO" id="GO:0097576">
    <property type="term" value="P:vacuole fusion"/>
    <property type="evidence" value="ECO:0007669"/>
    <property type="project" value="UniProtKB-ARBA"/>
</dbReference>
<dbReference type="SUPFAM" id="SSF64268">
    <property type="entry name" value="PX domain"/>
    <property type="match status" value="1"/>
</dbReference>
<evidence type="ECO:0008006" key="10">
    <source>
        <dbReference type="Google" id="ProtNLM"/>
    </source>
</evidence>
<dbReference type="SUPFAM" id="SSF58038">
    <property type="entry name" value="SNARE fusion complex"/>
    <property type="match status" value="1"/>
</dbReference>
<comment type="function">
    <text evidence="4">Essential for proper morphogenesis of the vacuole. May exist as structural reinforcement on the surface of the vacuolar membrane and be required for maintenance against rupture by osmotic pressure.</text>
</comment>
<dbReference type="FunFam" id="1.20.5.110:FF:000058">
    <property type="entry name" value="VAM7p Vacuolar SNARE protein"/>
    <property type="match status" value="1"/>
</dbReference>
<sequence>MENSSAIKVSIPTVTQVGSYSLYDLEIEIQLNKFKVERFRISKRYSDFVTLRKYLESQHATQLPDLPSKYASLYKRNETLLNERKVGLMNFATSLLNDRQLRAESEVLYFFNIPKSTIVELNMLNADKSRTEEKSIGLSISKIDSAQQWMEVYRTIKSLLQDSRTKMFNKGNVVEIRRNLKTAETNADLLKSYLTTTQELGSGEIRRRKELLLSVTKEITELNDMLRTMKLTDLAEKAPYSSVNANDLFKTHNSSGRRTLGRIKESAQTKKLDNQGLLQVQQNEMQDQDQSLSALRDMIIRQKQIGIAVNEEIGIQNELLDSLNQEVDQSTNKLKVAKGKINKIL</sequence>
<name>A0A1E3NGC9_9ASCO</name>
<evidence type="ECO:0000256" key="2">
    <source>
        <dbReference type="ARBA" id="ARBA00022554"/>
    </source>
</evidence>
<dbReference type="InterPro" id="IPR001683">
    <property type="entry name" value="PX_dom"/>
</dbReference>
<comment type="subcellular location">
    <subcellularLocation>
        <location evidence="1">Vacuole</location>
    </subcellularLocation>
</comment>
<proteinExistence type="predicted"/>
<dbReference type="SMART" id="SM00397">
    <property type="entry name" value="t_SNARE"/>
    <property type="match status" value="1"/>
</dbReference>
<evidence type="ECO:0000256" key="4">
    <source>
        <dbReference type="ARBA" id="ARBA00054927"/>
    </source>
</evidence>
<feature type="coiled-coil region" evidence="5">
    <location>
        <begin position="278"/>
        <end position="340"/>
    </location>
</feature>
<keyword evidence="9" id="KW-1185">Reference proteome</keyword>
<organism evidence="8 9">
    <name type="scientific">Pichia membranifaciens NRRL Y-2026</name>
    <dbReference type="NCBI Taxonomy" id="763406"/>
    <lineage>
        <taxon>Eukaryota</taxon>
        <taxon>Fungi</taxon>
        <taxon>Dikarya</taxon>
        <taxon>Ascomycota</taxon>
        <taxon>Saccharomycotina</taxon>
        <taxon>Pichiomycetes</taxon>
        <taxon>Pichiales</taxon>
        <taxon>Pichiaceae</taxon>
        <taxon>Pichia</taxon>
    </lineage>
</organism>
<dbReference type="RefSeq" id="XP_019015516.1">
    <property type="nucleotide sequence ID" value="XM_019164831.1"/>
</dbReference>
<keyword evidence="3 5" id="KW-0175">Coiled coil</keyword>
<dbReference type="EMBL" id="KV454007">
    <property type="protein sequence ID" value="ODQ44403.1"/>
    <property type="molecule type" value="Genomic_DNA"/>
</dbReference>
<keyword evidence="2" id="KW-0926">Vacuole</keyword>
<dbReference type="STRING" id="763406.A0A1E3NGC9"/>
<dbReference type="GeneID" id="30181518"/>
<dbReference type="Gene3D" id="1.20.5.110">
    <property type="match status" value="1"/>
</dbReference>
<dbReference type="GO" id="GO:0016192">
    <property type="term" value="P:vesicle-mediated transport"/>
    <property type="evidence" value="ECO:0007669"/>
    <property type="project" value="UniProtKB-ARBA"/>
</dbReference>
<reference evidence="8 9" key="1">
    <citation type="journal article" date="2016" name="Proc. Natl. Acad. Sci. U.S.A.">
        <title>Comparative genomics of biotechnologically important yeasts.</title>
        <authorList>
            <person name="Riley R."/>
            <person name="Haridas S."/>
            <person name="Wolfe K.H."/>
            <person name="Lopes M.R."/>
            <person name="Hittinger C.T."/>
            <person name="Goeker M."/>
            <person name="Salamov A.A."/>
            <person name="Wisecaver J.H."/>
            <person name="Long T.M."/>
            <person name="Calvey C.H."/>
            <person name="Aerts A.L."/>
            <person name="Barry K.W."/>
            <person name="Choi C."/>
            <person name="Clum A."/>
            <person name="Coughlan A.Y."/>
            <person name="Deshpande S."/>
            <person name="Douglass A.P."/>
            <person name="Hanson S.J."/>
            <person name="Klenk H.-P."/>
            <person name="LaButti K.M."/>
            <person name="Lapidus A."/>
            <person name="Lindquist E.A."/>
            <person name="Lipzen A.M."/>
            <person name="Meier-Kolthoff J.P."/>
            <person name="Ohm R.A."/>
            <person name="Otillar R.P."/>
            <person name="Pangilinan J.L."/>
            <person name="Peng Y."/>
            <person name="Rokas A."/>
            <person name="Rosa C.A."/>
            <person name="Scheuner C."/>
            <person name="Sibirny A.A."/>
            <person name="Slot J.C."/>
            <person name="Stielow J.B."/>
            <person name="Sun H."/>
            <person name="Kurtzman C.P."/>
            <person name="Blackwell M."/>
            <person name="Grigoriev I.V."/>
            <person name="Jeffries T.W."/>
        </authorList>
    </citation>
    <scope>NUCLEOTIDE SEQUENCE [LARGE SCALE GENOMIC DNA]</scope>
    <source>
        <strain evidence="8 9">NRRL Y-2026</strain>
    </source>
</reference>
<dbReference type="Proteomes" id="UP000094455">
    <property type="component" value="Unassembled WGS sequence"/>
</dbReference>
<dbReference type="Gene3D" id="3.30.1520.10">
    <property type="entry name" value="Phox-like domain"/>
    <property type="match status" value="1"/>
</dbReference>
<dbReference type="PROSITE" id="PS50192">
    <property type="entry name" value="T_SNARE"/>
    <property type="match status" value="1"/>
</dbReference>
<evidence type="ECO:0000259" key="7">
    <source>
        <dbReference type="PROSITE" id="PS50195"/>
    </source>
</evidence>
<dbReference type="Pfam" id="PF00787">
    <property type="entry name" value="PX"/>
    <property type="match status" value="1"/>
</dbReference>
<dbReference type="InterPro" id="IPR036871">
    <property type="entry name" value="PX_dom_sf"/>
</dbReference>
<evidence type="ECO:0000256" key="5">
    <source>
        <dbReference type="SAM" id="Coils"/>
    </source>
</evidence>
<evidence type="ECO:0000313" key="9">
    <source>
        <dbReference type="Proteomes" id="UP000094455"/>
    </source>
</evidence>
<evidence type="ECO:0000259" key="6">
    <source>
        <dbReference type="PROSITE" id="PS50192"/>
    </source>
</evidence>
<dbReference type="GO" id="GO:0035091">
    <property type="term" value="F:phosphatidylinositol binding"/>
    <property type="evidence" value="ECO:0007669"/>
    <property type="project" value="InterPro"/>
</dbReference>
<dbReference type="InterPro" id="IPR000727">
    <property type="entry name" value="T_SNARE_dom"/>
</dbReference>
<feature type="domain" description="T-SNARE coiled-coil homology" evidence="6">
    <location>
        <begin position="282"/>
        <end position="344"/>
    </location>
</feature>
<evidence type="ECO:0000256" key="1">
    <source>
        <dbReference type="ARBA" id="ARBA00004116"/>
    </source>
</evidence>
<dbReference type="SMART" id="SM00312">
    <property type="entry name" value="PX"/>
    <property type="match status" value="1"/>
</dbReference>
<evidence type="ECO:0000256" key="3">
    <source>
        <dbReference type="ARBA" id="ARBA00023054"/>
    </source>
</evidence>
<dbReference type="OrthoDB" id="428895at2759"/>
<dbReference type="AlphaFoldDB" id="A0A1E3NGC9"/>
<dbReference type="CDD" id="cd15858">
    <property type="entry name" value="SNARE_VAM7"/>
    <property type="match status" value="1"/>
</dbReference>
<gene>
    <name evidence="8" type="ORF">PICMEDRAFT_74644</name>
</gene>
<accession>A0A1E3NGC9</accession>
<protein>
    <recommendedName>
        <fullName evidence="10">PX domain-containing protein</fullName>
    </recommendedName>
</protein>
<feature type="domain" description="PX" evidence="7">
    <location>
        <begin position="1"/>
        <end position="118"/>
    </location>
</feature>
<dbReference type="GO" id="GO:0007034">
    <property type="term" value="P:vacuolar transport"/>
    <property type="evidence" value="ECO:0007669"/>
    <property type="project" value="UniProtKB-ARBA"/>
</dbReference>